<gene>
    <name evidence="2" type="ORF">SAMN04488101_10990</name>
</gene>
<dbReference type="SUPFAM" id="SSF51126">
    <property type="entry name" value="Pectin lyase-like"/>
    <property type="match status" value="1"/>
</dbReference>
<dbReference type="Pfam" id="PF19815">
    <property type="entry name" value="DUF6298"/>
    <property type="match status" value="1"/>
</dbReference>
<sequence>MILTNKHTSKKYSGAIVLPALLCAIWICLSVGAVFAQKVKVEEPPKPIFKGKDGKLNYTPDEKGNRVPDFSYVGYMAGEKAIPDALVKVVVPVKEGDATLRIQSALNYVASLPLGKDGLRGAVLLEKGSYEVAGTLKISANGVVLRGSGMGTDGTILYATGLDRLGVLRILGKDDRVKEKPVTITDKYVPVNAMKVTLANASAFKKGDQVIVQRASTKSWIDVLGTDHFGGGITSLGWKPGQRDINWDRKVLAINGNELTLDAPLTTALDAAYGEATVSKYSWNGRISNSGAENLRFVSAYDKQNPKDEYHRWTGISLENVKDAWVRQVVFEHFAGSVVTVQETANRVTVEDCKSLTPVSEIGGERRYTFLTTGGQTLFQRLYSEYGYHDFATGYCAPGPNAFVQCQAYLPFSFSGAVDSWASGILFDVVNVDGQALSFMNRGQDGQGAGWAAANSVFWQCTAARIDCYRPPTAQNWAFGTWAQFAGDGYWDMSNEQIQPRSLYYAQLQDRLGSQVDARTFVMPVESEASSSPPVDVAQKLTKLAVKPALQLTDYIDQAAERQKIPVDAGGAKSIDKIAVEKSAVKPQVTAMAVNNGWILRGNTLVFGNRQDVRWWNGSARPYGLASASPHITRFVPGRSGQGLTDDLDETTDLMQKGRVKILDHNYGLWYDRRRDDHERIRRMDGDVWAPFYELPFARSGQDLAWDGLSKYDLTKYNLWYWNRLRTFADLADQKGLVLIHQNYFQHNIIEAGAHYADFPWRTANNINTTGFPEPVPYAGDKRIFMAEQFYDISNPARRALHRAYIRKCLDNFAANTSVIQSISAEFTGPLHFVQFWIDTIKEWEKETGKHPIISLCTTKDVQDAILRDKDRAEVVDLIDIRYWHYQADGTAYAPEGGQNLAPRQHARLLKPKKTSFDQVYRAVSEYRSKYPEKAVMYSGDNYDAFGWAIFMGGGSLFNAPSEVSGADKTPFSVAGMQPFELAGKPAGQYALANAGKAYVLYNSSSAAVKLDLGNSAGNYSVKHINPASGAVVKEEKIKGGATIEINKLSSGDDVVFINKI</sequence>
<evidence type="ECO:0000313" key="3">
    <source>
        <dbReference type="Proteomes" id="UP000192678"/>
    </source>
</evidence>
<name>A0A1W2E162_9SPHI</name>
<dbReference type="STRING" id="475255.SAMN04488101_10990"/>
<feature type="domain" description="DUF6298" evidence="1">
    <location>
        <begin position="489"/>
        <end position="963"/>
    </location>
</feature>
<evidence type="ECO:0000259" key="1">
    <source>
        <dbReference type="Pfam" id="PF19815"/>
    </source>
</evidence>
<proteinExistence type="predicted"/>
<dbReference type="InterPro" id="IPR011050">
    <property type="entry name" value="Pectin_lyase_fold/virulence"/>
</dbReference>
<keyword evidence="3" id="KW-1185">Reference proteome</keyword>
<dbReference type="InterPro" id="IPR012334">
    <property type="entry name" value="Pectin_lyas_fold"/>
</dbReference>
<evidence type="ECO:0000313" key="2">
    <source>
        <dbReference type="EMBL" id="SMD03514.1"/>
    </source>
</evidence>
<dbReference type="Proteomes" id="UP000192678">
    <property type="component" value="Unassembled WGS sequence"/>
</dbReference>
<organism evidence="2 3">
    <name type="scientific">Pedobacter nyackensis</name>
    <dbReference type="NCBI Taxonomy" id="475255"/>
    <lineage>
        <taxon>Bacteria</taxon>
        <taxon>Pseudomonadati</taxon>
        <taxon>Bacteroidota</taxon>
        <taxon>Sphingobacteriia</taxon>
        <taxon>Sphingobacteriales</taxon>
        <taxon>Sphingobacteriaceae</taxon>
        <taxon>Pedobacter</taxon>
    </lineage>
</organism>
<dbReference type="RefSeq" id="WP_084290545.1">
    <property type="nucleotide sequence ID" value="NZ_FWYB01000009.1"/>
</dbReference>
<dbReference type="EMBL" id="FWYB01000009">
    <property type="protein sequence ID" value="SMD03514.1"/>
    <property type="molecule type" value="Genomic_DNA"/>
</dbReference>
<dbReference type="AlphaFoldDB" id="A0A1W2E162"/>
<dbReference type="InterPro" id="IPR046265">
    <property type="entry name" value="DUF6298"/>
</dbReference>
<reference evidence="2 3" key="1">
    <citation type="submission" date="2017-04" db="EMBL/GenBank/DDBJ databases">
        <authorList>
            <person name="Afonso C.L."/>
            <person name="Miller P.J."/>
            <person name="Scott M.A."/>
            <person name="Spackman E."/>
            <person name="Goraichik I."/>
            <person name="Dimitrov K.M."/>
            <person name="Suarez D.L."/>
            <person name="Swayne D.E."/>
        </authorList>
    </citation>
    <scope>NUCLEOTIDE SEQUENCE [LARGE SCALE GENOMIC DNA]</scope>
    <source>
        <strain evidence="2 3">DSM 19625</strain>
    </source>
</reference>
<protein>
    <recommendedName>
        <fullName evidence="1">DUF6298 domain-containing protein</fullName>
    </recommendedName>
</protein>
<dbReference type="Gene3D" id="2.160.20.10">
    <property type="entry name" value="Single-stranded right-handed beta-helix, Pectin lyase-like"/>
    <property type="match status" value="1"/>
</dbReference>
<accession>A0A1W2E162</accession>